<dbReference type="PANTHER" id="PTHR46263">
    <property type="entry name" value="ARMADILLO REPEAT-CONTAINING PROTEIN 7"/>
    <property type="match status" value="1"/>
</dbReference>
<dbReference type="Gene3D" id="1.25.10.10">
    <property type="entry name" value="Leucine-rich Repeat Variant"/>
    <property type="match status" value="1"/>
</dbReference>
<dbReference type="InterPro" id="IPR042462">
    <property type="entry name" value="ARMC7"/>
</dbReference>
<gene>
    <name evidence="1" type="ORF">K7432_001004</name>
</gene>
<comment type="caution">
    <text evidence="1">The sequence shown here is derived from an EMBL/GenBank/DDBJ whole genome shotgun (WGS) entry which is preliminary data.</text>
</comment>
<accession>A0ABR2X3N1</accession>
<reference evidence="1 2" key="1">
    <citation type="submission" date="2023-04" db="EMBL/GenBank/DDBJ databases">
        <title>Genome of Basidiobolus ranarum AG-B5.</title>
        <authorList>
            <person name="Stajich J.E."/>
            <person name="Carter-House D."/>
            <person name="Gryganskyi A."/>
        </authorList>
    </citation>
    <scope>NUCLEOTIDE SEQUENCE [LARGE SCALE GENOMIC DNA]</scope>
    <source>
        <strain evidence="1 2">AG-B5</strain>
    </source>
</reference>
<evidence type="ECO:0000313" key="1">
    <source>
        <dbReference type="EMBL" id="KAK9768403.1"/>
    </source>
</evidence>
<evidence type="ECO:0000313" key="2">
    <source>
        <dbReference type="Proteomes" id="UP001479436"/>
    </source>
</evidence>
<dbReference type="InterPro" id="IPR011989">
    <property type="entry name" value="ARM-like"/>
</dbReference>
<organism evidence="1 2">
    <name type="scientific">Basidiobolus ranarum</name>
    <dbReference type="NCBI Taxonomy" id="34480"/>
    <lineage>
        <taxon>Eukaryota</taxon>
        <taxon>Fungi</taxon>
        <taxon>Fungi incertae sedis</taxon>
        <taxon>Zoopagomycota</taxon>
        <taxon>Entomophthoromycotina</taxon>
        <taxon>Basidiobolomycetes</taxon>
        <taxon>Basidiobolales</taxon>
        <taxon>Basidiobolaceae</taxon>
        <taxon>Basidiobolus</taxon>
    </lineage>
</organism>
<name>A0ABR2X3N1_9FUNG</name>
<dbReference type="Proteomes" id="UP001479436">
    <property type="component" value="Unassembled WGS sequence"/>
</dbReference>
<dbReference type="EMBL" id="JASJQH010000020">
    <property type="protein sequence ID" value="KAK9768403.1"/>
    <property type="molecule type" value="Genomic_DNA"/>
</dbReference>
<keyword evidence="2" id="KW-1185">Reference proteome</keyword>
<dbReference type="PANTHER" id="PTHR46263:SF1">
    <property type="entry name" value="ARMADILLO REPEAT-CONTAINING PROTEIN 7"/>
    <property type="match status" value="1"/>
</dbReference>
<dbReference type="SUPFAM" id="SSF48371">
    <property type="entry name" value="ARM repeat"/>
    <property type="match status" value="1"/>
</dbReference>
<dbReference type="InterPro" id="IPR016024">
    <property type="entry name" value="ARM-type_fold"/>
</dbReference>
<evidence type="ECO:0008006" key="3">
    <source>
        <dbReference type="Google" id="ProtNLM"/>
    </source>
</evidence>
<sequence>MEIPIICWPHSVTRGQQSHMFTSRSQLERRTGPYSLNRFEYLQELVTEYQDTDDTEAKHQVLANLANFAYDPINFTWLLQLNVVDLFLDALEEEEEQIKEFAMGGICNLCLDHRIRSHIFENDGLPLIINCLSSESVETVKSSITTLMYLTTAETSKVILTESLKNSMKLLSSSSNVCLANLAKIFLSDYFENSKLHIQ</sequence>
<proteinExistence type="predicted"/>
<protein>
    <recommendedName>
        <fullName evidence="3">Armadillo repeat-containing protein 7</fullName>
    </recommendedName>
</protein>